<dbReference type="InterPro" id="IPR036388">
    <property type="entry name" value="WH-like_DNA-bd_sf"/>
</dbReference>
<dbReference type="InterPro" id="IPR036390">
    <property type="entry name" value="WH_DNA-bd_sf"/>
</dbReference>
<reference evidence="2" key="1">
    <citation type="journal article" date="2021" name="Proc. Natl. Acad. Sci. U.S.A.">
        <title>A Catalog of Tens of Thousands of Viruses from Human Metagenomes Reveals Hidden Associations with Chronic Diseases.</title>
        <authorList>
            <person name="Tisza M.J."/>
            <person name="Buck C.B."/>
        </authorList>
    </citation>
    <scope>NUCLEOTIDE SEQUENCE</scope>
    <source>
        <strain evidence="2">CtwJH20</strain>
    </source>
</reference>
<dbReference type="Pfam" id="PF13730">
    <property type="entry name" value="HTH_36"/>
    <property type="match status" value="1"/>
</dbReference>
<dbReference type="EMBL" id="BK032792">
    <property type="protein sequence ID" value="DAF60633.1"/>
    <property type="molecule type" value="Genomic_DNA"/>
</dbReference>
<evidence type="ECO:0000256" key="1">
    <source>
        <dbReference type="SAM" id="MobiDB-lite"/>
    </source>
</evidence>
<feature type="region of interest" description="Disordered" evidence="1">
    <location>
        <begin position="183"/>
        <end position="228"/>
    </location>
</feature>
<organism evidence="2">
    <name type="scientific">Podoviridae sp. ctwJH20</name>
    <dbReference type="NCBI Taxonomy" id="2827753"/>
    <lineage>
        <taxon>Viruses</taxon>
        <taxon>Duplodnaviria</taxon>
        <taxon>Heunggongvirae</taxon>
        <taxon>Uroviricota</taxon>
        <taxon>Caudoviricetes</taxon>
    </lineage>
</organism>
<accession>A0A8S5TBI0</accession>
<dbReference type="Gene3D" id="1.10.10.10">
    <property type="entry name" value="Winged helix-like DNA-binding domain superfamily/Winged helix DNA-binding domain"/>
    <property type="match status" value="1"/>
</dbReference>
<protein>
    <submittedName>
        <fullName evidence="2">Helix-turn-helix domain protein</fullName>
    </submittedName>
</protein>
<proteinExistence type="predicted"/>
<sequence>MNAETAIKLPKHKPRILKKEAPPDQRKVAVVPLRAVTDSNLTHGALRVLVLVCSYCNRAGITWVSQAKLAKDMGVSRQAISNQFKHLRDHGYIEIVYKGWKGERPNTIRVIFDKSVDTATAISITSTHEDTRPPSMKEEQIDQQGKQRIAKLVSKVLQTGIEPKGTPMENPTDTRTVKAIKETNRKGKPRRTRGQTEVAHQAVDNQPQDGQKGQPRGHVGVAQNTGKPNIGLTLEDVKRLKEEGLTEEGIQGCLEVVLRAYAAEGITPKPERLAADILQLNRDTNR</sequence>
<dbReference type="SUPFAM" id="SSF46785">
    <property type="entry name" value="Winged helix' DNA-binding domain"/>
    <property type="match status" value="1"/>
</dbReference>
<name>A0A8S5TBI0_9CAUD</name>
<evidence type="ECO:0000313" key="2">
    <source>
        <dbReference type="EMBL" id="DAF60633.1"/>
    </source>
</evidence>